<dbReference type="VEuPathDB" id="ToxoDB:EBH_0073750"/>
<dbReference type="AlphaFoldDB" id="U6LIG6"/>
<proteinExistence type="predicted"/>
<evidence type="ECO:0000256" key="1">
    <source>
        <dbReference type="SAM" id="MobiDB-lite"/>
    </source>
</evidence>
<evidence type="ECO:0008006" key="4">
    <source>
        <dbReference type="Google" id="ProtNLM"/>
    </source>
</evidence>
<feature type="region of interest" description="Disordered" evidence="1">
    <location>
        <begin position="1"/>
        <end position="32"/>
    </location>
</feature>
<dbReference type="OrthoDB" id="3863715at2759"/>
<evidence type="ECO:0000313" key="3">
    <source>
        <dbReference type="Proteomes" id="UP000030750"/>
    </source>
</evidence>
<organism evidence="2 3">
    <name type="scientific">Eimeria brunetti</name>
    <dbReference type="NCBI Taxonomy" id="51314"/>
    <lineage>
        <taxon>Eukaryota</taxon>
        <taxon>Sar</taxon>
        <taxon>Alveolata</taxon>
        <taxon>Apicomplexa</taxon>
        <taxon>Conoidasida</taxon>
        <taxon>Coccidia</taxon>
        <taxon>Eucoccidiorida</taxon>
        <taxon>Eimeriorina</taxon>
        <taxon>Eimeriidae</taxon>
        <taxon>Eimeria</taxon>
    </lineage>
</organism>
<feature type="compositionally biased region" description="Basic and acidic residues" evidence="1">
    <location>
        <begin position="20"/>
        <end position="32"/>
    </location>
</feature>
<dbReference type="EMBL" id="HG710782">
    <property type="protein sequence ID" value="CDJ47595.1"/>
    <property type="molecule type" value="Genomic_DNA"/>
</dbReference>
<dbReference type="Proteomes" id="UP000030750">
    <property type="component" value="Unassembled WGS sequence"/>
</dbReference>
<keyword evidence="3" id="KW-1185">Reference proteome</keyword>
<reference evidence="2" key="2">
    <citation type="submission" date="2013-10" db="EMBL/GenBank/DDBJ databases">
        <authorList>
            <person name="Aslett M."/>
        </authorList>
    </citation>
    <scope>NUCLEOTIDE SEQUENCE [LARGE SCALE GENOMIC DNA]</scope>
    <source>
        <strain evidence="2">Houghton</strain>
    </source>
</reference>
<gene>
    <name evidence="2" type="ORF">EBH_0073750</name>
</gene>
<name>U6LIG6_9EIME</name>
<accession>U6LIG6</accession>
<protein>
    <recommendedName>
        <fullName evidence="4">Retrotransposon gag domain-containing protein</fullName>
    </recommendedName>
</protein>
<reference evidence="2" key="1">
    <citation type="submission" date="2013-10" db="EMBL/GenBank/DDBJ databases">
        <title>Genomic analysis of the causative agents of coccidiosis in chickens.</title>
        <authorList>
            <person name="Reid A.J."/>
            <person name="Blake D."/>
            <person name="Billington K."/>
            <person name="Browne H."/>
            <person name="Dunn M."/>
            <person name="Hung S."/>
            <person name="Kawahara F."/>
            <person name="Miranda-Saavedra D."/>
            <person name="Mourier T."/>
            <person name="Nagra H."/>
            <person name="Otto T.D."/>
            <person name="Rawlings N."/>
            <person name="Sanchez A."/>
            <person name="Sanders M."/>
            <person name="Subramaniam C."/>
            <person name="Tay Y."/>
            <person name="Dear P."/>
            <person name="Doerig C."/>
            <person name="Gruber A."/>
            <person name="Parkinson J."/>
            <person name="Shirley M."/>
            <person name="Wan K.L."/>
            <person name="Berriman M."/>
            <person name="Tomley F."/>
            <person name="Pain A."/>
        </authorList>
    </citation>
    <scope>NUCLEOTIDE SEQUENCE [LARGE SCALE GENOMIC DNA]</scope>
    <source>
        <strain evidence="2">Houghton</strain>
    </source>
</reference>
<sequence>MEPNRYIGPPATGESRPVPRSKDHDAVGRKDHGAPYVKLEPEMIDVLKQMADGIKSYQRRITASEDGSNMRAFLDLMEQEFLEQELLEVQWGYELRKYLTCKALAHWLYMRRTGTPLADWPLVRQHLCARFWTMSRDKMIKRMVWNVWRGGHIDYSSRFADTVTQGGTLPVDDLLGYYL</sequence>
<evidence type="ECO:0000313" key="2">
    <source>
        <dbReference type="EMBL" id="CDJ47595.1"/>
    </source>
</evidence>